<evidence type="ECO:0000313" key="2">
    <source>
        <dbReference type="Proteomes" id="UP001152622"/>
    </source>
</evidence>
<proteinExistence type="predicted"/>
<dbReference type="Proteomes" id="UP001152622">
    <property type="component" value="Chromosome 1"/>
</dbReference>
<sequence>MASSPARHDDDEGTYSQPRRLPQLHLCWRSLELRPPFKATVRGRLGSFTSVSPALAVMPGWTDIRGTATPFCVAARDQTWADLG</sequence>
<comment type="caution">
    <text evidence="1">The sequence shown here is derived from an EMBL/GenBank/DDBJ whole genome shotgun (WGS) entry which is preliminary data.</text>
</comment>
<gene>
    <name evidence="1" type="ORF">SKAU_G00010670</name>
</gene>
<dbReference type="AlphaFoldDB" id="A0A9Q1GB43"/>
<accession>A0A9Q1GB43</accession>
<organism evidence="1 2">
    <name type="scientific">Synaphobranchus kaupii</name>
    <name type="common">Kaup's arrowtooth eel</name>
    <dbReference type="NCBI Taxonomy" id="118154"/>
    <lineage>
        <taxon>Eukaryota</taxon>
        <taxon>Metazoa</taxon>
        <taxon>Chordata</taxon>
        <taxon>Craniata</taxon>
        <taxon>Vertebrata</taxon>
        <taxon>Euteleostomi</taxon>
        <taxon>Actinopterygii</taxon>
        <taxon>Neopterygii</taxon>
        <taxon>Teleostei</taxon>
        <taxon>Anguilliformes</taxon>
        <taxon>Synaphobranchidae</taxon>
        <taxon>Synaphobranchus</taxon>
    </lineage>
</organism>
<evidence type="ECO:0000313" key="1">
    <source>
        <dbReference type="EMBL" id="KAJ8380289.1"/>
    </source>
</evidence>
<dbReference type="EMBL" id="JAINUF010000001">
    <property type="protein sequence ID" value="KAJ8380289.1"/>
    <property type="molecule type" value="Genomic_DNA"/>
</dbReference>
<keyword evidence="2" id="KW-1185">Reference proteome</keyword>
<reference evidence="1" key="1">
    <citation type="journal article" date="2023" name="Science">
        <title>Genome structures resolve the early diversification of teleost fishes.</title>
        <authorList>
            <person name="Parey E."/>
            <person name="Louis A."/>
            <person name="Montfort J."/>
            <person name="Bouchez O."/>
            <person name="Roques C."/>
            <person name="Iampietro C."/>
            <person name="Lluch J."/>
            <person name="Castinel A."/>
            <person name="Donnadieu C."/>
            <person name="Desvignes T."/>
            <person name="Floi Bucao C."/>
            <person name="Jouanno E."/>
            <person name="Wen M."/>
            <person name="Mejri S."/>
            <person name="Dirks R."/>
            <person name="Jansen H."/>
            <person name="Henkel C."/>
            <person name="Chen W.J."/>
            <person name="Zahm M."/>
            <person name="Cabau C."/>
            <person name="Klopp C."/>
            <person name="Thompson A.W."/>
            <person name="Robinson-Rechavi M."/>
            <person name="Braasch I."/>
            <person name="Lecointre G."/>
            <person name="Bobe J."/>
            <person name="Postlethwait J.H."/>
            <person name="Berthelot C."/>
            <person name="Roest Crollius H."/>
            <person name="Guiguen Y."/>
        </authorList>
    </citation>
    <scope>NUCLEOTIDE SEQUENCE</scope>
    <source>
        <strain evidence="1">WJC10195</strain>
    </source>
</reference>
<protein>
    <submittedName>
        <fullName evidence="1">Uncharacterized protein</fullName>
    </submittedName>
</protein>
<name>A0A9Q1GB43_SYNKA</name>